<evidence type="ECO:0000313" key="1">
    <source>
        <dbReference type="EMBL" id="OGZ08228.1"/>
    </source>
</evidence>
<organism evidence="1 2">
    <name type="scientific">Candidatus Lloydbacteria bacterium RIFCSPHIGHO2_02_FULL_50_13</name>
    <dbReference type="NCBI Taxonomy" id="1798661"/>
    <lineage>
        <taxon>Bacteria</taxon>
        <taxon>Candidatus Lloydiibacteriota</taxon>
    </lineage>
</organism>
<dbReference type="STRING" id="1798661.A3D65_02635"/>
<reference evidence="1 2" key="1">
    <citation type="journal article" date="2016" name="Nat. Commun.">
        <title>Thousands of microbial genomes shed light on interconnected biogeochemical processes in an aquifer system.</title>
        <authorList>
            <person name="Anantharaman K."/>
            <person name="Brown C.T."/>
            <person name="Hug L.A."/>
            <person name="Sharon I."/>
            <person name="Castelle C.J."/>
            <person name="Probst A.J."/>
            <person name="Thomas B.C."/>
            <person name="Singh A."/>
            <person name="Wilkins M.J."/>
            <person name="Karaoz U."/>
            <person name="Brodie E.L."/>
            <person name="Williams K.H."/>
            <person name="Hubbard S.S."/>
            <person name="Banfield J.F."/>
        </authorList>
    </citation>
    <scope>NUCLEOTIDE SEQUENCE [LARGE SCALE GENOMIC DNA]</scope>
</reference>
<protein>
    <submittedName>
        <fullName evidence="1">Uncharacterized protein</fullName>
    </submittedName>
</protein>
<dbReference type="EMBL" id="MHLL01000039">
    <property type="protein sequence ID" value="OGZ08228.1"/>
    <property type="molecule type" value="Genomic_DNA"/>
</dbReference>
<comment type="caution">
    <text evidence="1">The sequence shown here is derived from an EMBL/GenBank/DDBJ whole genome shotgun (WGS) entry which is preliminary data.</text>
</comment>
<proteinExistence type="predicted"/>
<accession>A0A1G2D631</accession>
<evidence type="ECO:0000313" key="2">
    <source>
        <dbReference type="Proteomes" id="UP000177996"/>
    </source>
</evidence>
<sequence length="84" mass="9539">MSKKKLKNTSKDDTTLEYIANWIVSCFTSGYYPCWELSFNNIQHHLLSAGTLQHIANAVADGYRDGEVIESGTNNGWWKIQLSQ</sequence>
<name>A0A1G2D631_9BACT</name>
<dbReference type="AlphaFoldDB" id="A0A1G2D631"/>
<gene>
    <name evidence="1" type="ORF">A3D65_02635</name>
</gene>
<dbReference type="Proteomes" id="UP000177996">
    <property type="component" value="Unassembled WGS sequence"/>
</dbReference>